<reference evidence="3 4" key="2">
    <citation type="submission" date="2024-07" db="EMBL/GenBank/DDBJ databases">
        <authorList>
            <person name="Akdeniz Z."/>
        </authorList>
    </citation>
    <scope>NUCLEOTIDE SEQUENCE [LARGE SCALE GENOMIC DNA]</scope>
</reference>
<gene>
    <name evidence="3" type="ORF">HINF_LOCUS3931</name>
    <name evidence="2" type="ORF">HINF_LOCUS49847</name>
</gene>
<dbReference type="Proteomes" id="UP001642409">
    <property type="component" value="Unassembled WGS sequence"/>
</dbReference>
<accession>A0AA86URP6</accession>
<keyword evidence="1" id="KW-1133">Transmembrane helix</keyword>
<sequence>MDDVQAGQSLQSEACYGCPNKILNNVTVPGISRIFCTQSLHLGQFNVQGQLYLSLVQPLTDELLFKDGTIDITSSINQNQTPSVLINYGTKIGSILEQNPVKITFSGEYNIVPISIGFLQADSIYLEQAVNVVSNQILCDYLEMRDSSVLRITGPLISQISVKVLSHSVLHSDVITADQLKVIGTLIANDVTAMKLTVEYGIVEIARGQIHTVSTLSQCSLDFTSLQATRIFLIGIIAQTDVKFTAKTLYVSEELFIGQMVTFYAENIELQNNSVFSCYSQFEAVNFSLTGTNANVFEKAHFTAQNLSIFNSSFVFKAQQINLEILIAENSTLLVPSLNITIFDLKETTASVKGNFVSRSASFVNCNLEVDGYSQFSSGSGLNSKFITASLNLIASKFVTVFDVERLVIQSPIYTEEQQQQIQVLATAEQNSPEYTEIIELVSIWPGTIRVGSGAQLKTEEIQAGIVIIEGQISGPVSGFDITASKLLSVFNVPYEVQMGIVIKNELEQAERAYLRIGRSIMVMKFVVQGTNLQINPGQTQILVEQVYTLTVMQMLHIFEDSIVIGEFGVFMQTATIEKIAEAFGEILLESALFKMSQRAKMTARRISLSTLNVNQNGQLYLQSDDVYNPIVSITASNANITNITVRGARPTSRKNNCCGGSNKNFGGCQQGKPYKILTFALPDYEKYVEQLTGFSGDNCEGIGGFAGGSVYINVNVLFINGQIKVSGYAGQKGAPGAGGSVYIQTEQLVYNKSAQILANGGDCGLFGGAGSGGFAEVDYISLIPVEEMVFHVRDDDEQHKRVIKQNAIKQRQRQQKDDIEWPNRIQLPFTVSTNDGVCEQYPALPANKYCKNKATKLDKDTMACTVPAWAVILFIFFAAGIISLFVYISVHVVTKCRDKHEDAEDIEGVDEFVVTADMLCMDE</sequence>
<evidence type="ECO:0000256" key="1">
    <source>
        <dbReference type="SAM" id="Phobius"/>
    </source>
</evidence>
<keyword evidence="1" id="KW-0812">Transmembrane</keyword>
<evidence type="ECO:0000313" key="4">
    <source>
        <dbReference type="Proteomes" id="UP001642409"/>
    </source>
</evidence>
<keyword evidence="1" id="KW-0472">Membrane</keyword>
<keyword evidence="4" id="KW-1185">Reference proteome</keyword>
<feature type="transmembrane region" description="Helical" evidence="1">
    <location>
        <begin position="869"/>
        <end position="891"/>
    </location>
</feature>
<evidence type="ECO:0008006" key="5">
    <source>
        <dbReference type="Google" id="ProtNLM"/>
    </source>
</evidence>
<evidence type="ECO:0000313" key="3">
    <source>
        <dbReference type="EMBL" id="CAL5976668.1"/>
    </source>
</evidence>
<dbReference type="EMBL" id="CAXDID020000007">
    <property type="protein sequence ID" value="CAL5976668.1"/>
    <property type="molecule type" value="Genomic_DNA"/>
</dbReference>
<reference evidence="2" key="1">
    <citation type="submission" date="2023-06" db="EMBL/GenBank/DDBJ databases">
        <authorList>
            <person name="Kurt Z."/>
        </authorList>
    </citation>
    <scope>NUCLEOTIDE SEQUENCE</scope>
</reference>
<proteinExistence type="predicted"/>
<dbReference type="EMBL" id="CATOUU010000952">
    <property type="protein sequence ID" value="CAI9962202.1"/>
    <property type="molecule type" value="Genomic_DNA"/>
</dbReference>
<dbReference type="AlphaFoldDB" id="A0AA86URP6"/>
<comment type="caution">
    <text evidence="2">The sequence shown here is derived from an EMBL/GenBank/DDBJ whole genome shotgun (WGS) entry which is preliminary data.</text>
</comment>
<evidence type="ECO:0000313" key="2">
    <source>
        <dbReference type="EMBL" id="CAI9962202.1"/>
    </source>
</evidence>
<protein>
    <recommendedName>
        <fullName evidence="5">Transmembrane protein</fullName>
    </recommendedName>
</protein>
<name>A0AA86URP6_9EUKA</name>
<organism evidence="2">
    <name type="scientific">Hexamita inflata</name>
    <dbReference type="NCBI Taxonomy" id="28002"/>
    <lineage>
        <taxon>Eukaryota</taxon>
        <taxon>Metamonada</taxon>
        <taxon>Diplomonadida</taxon>
        <taxon>Hexamitidae</taxon>
        <taxon>Hexamitinae</taxon>
        <taxon>Hexamita</taxon>
    </lineage>
</organism>